<dbReference type="GO" id="GO:0031204">
    <property type="term" value="P:post-translational protein targeting to membrane, translocation"/>
    <property type="evidence" value="ECO:0007669"/>
    <property type="project" value="TreeGrafter"/>
</dbReference>
<name>A0A0R3UEX2_MESCO</name>
<dbReference type="InterPro" id="IPR004728">
    <property type="entry name" value="Sec62"/>
</dbReference>
<feature type="compositionally biased region" description="Low complexity" evidence="11">
    <location>
        <begin position="139"/>
        <end position="156"/>
    </location>
</feature>
<evidence type="ECO:0000256" key="3">
    <source>
        <dbReference type="ARBA" id="ARBA00021257"/>
    </source>
</evidence>
<keyword evidence="5 12" id="KW-0812">Transmembrane</keyword>
<comment type="subcellular location">
    <subcellularLocation>
        <location evidence="1">Endoplasmic reticulum membrane</location>
        <topology evidence="1">Multi-pass membrane protein</topology>
    </subcellularLocation>
</comment>
<evidence type="ECO:0000256" key="7">
    <source>
        <dbReference type="ARBA" id="ARBA00022927"/>
    </source>
</evidence>
<evidence type="ECO:0000256" key="9">
    <source>
        <dbReference type="ARBA" id="ARBA00023010"/>
    </source>
</evidence>
<dbReference type="STRING" id="53468.A0A0R3UEX2"/>
<evidence type="ECO:0000256" key="8">
    <source>
        <dbReference type="ARBA" id="ARBA00022989"/>
    </source>
</evidence>
<evidence type="ECO:0000256" key="6">
    <source>
        <dbReference type="ARBA" id="ARBA00022824"/>
    </source>
</evidence>
<proteinExistence type="inferred from homology"/>
<dbReference type="PANTHER" id="PTHR12443:SF9">
    <property type="entry name" value="TRANSLOCATION PROTEIN SEC62"/>
    <property type="match status" value="1"/>
</dbReference>
<keyword evidence="7" id="KW-0653">Protein transport</keyword>
<accession>A0A0R3UEX2</accession>
<feature type="region of interest" description="Disordered" evidence="11">
    <location>
        <begin position="116"/>
        <end position="156"/>
    </location>
</feature>
<reference evidence="13 14" key="1">
    <citation type="submission" date="2018-10" db="EMBL/GenBank/DDBJ databases">
        <authorList>
            <consortium name="Pathogen Informatics"/>
        </authorList>
    </citation>
    <scope>NUCLEOTIDE SEQUENCE [LARGE SCALE GENOMIC DNA]</scope>
</reference>
<protein>
    <recommendedName>
        <fullName evidence="3">Translocation protein SEC62</fullName>
    </recommendedName>
</protein>
<sequence length="326" mass="36508">MDAKKRRKLKNADSHNAALQPSPFELEVCKYLYRNLHSEEGRLAGCRVNFFYANAAIECLLQSPWAKVQSKDRDVKSPQFSNSDLAVRFMEKLVDKNLIGRYRAIKCKRKTQLKRKEDEKKVKARKNAESKDADKKEATSSATTSPSEKSATTTSTIKLKNEKASVTSGESYISFLFSSSSSTSAKRKKPVRLEYARDQIFVLNEAEGDNENVYIWVYEAPPSATTLFLGLALIIGVIVCCAFPMWPWQARQAAYYVTLAALALLGALLLLAAVRAVLYVVILVGSLGRVRLWIFPNFFADCGFIESFQPFYSFEVAVSTTSTPSQ</sequence>
<evidence type="ECO:0000313" key="13">
    <source>
        <dbReference type="EMBL" id="VDD79598.1"/>
    </source>
</evidence>
<organism evidence="13 14">
    <name type="scientific">Mesocestoides corti</name>
    <name type="common">Flatworm</name>
    <dbReference type="NCBI Taxonomy" id="53468"/>
    <lineage>
        <taxon>Eukaryota</taxon>
        <taxon>Metazoa</taxon>
        <taxon>Spiralia</taxon>
        <taxon>Lophotrochozoa</taxon>
        <taxon>Platyhelminthes</taxon>
        <taxon>Cestoda</taxon>
        <taxon>Eucestoda</taxon>
        <taxon>Cyclophyllidea</taxon>
        <taxon>Mesocestoididae</taxon>
        <taxon>Mesocestoides</taxon>
    </lineage>
</organism>
<comment type="similarity">
    <text evidence="2">Belongs to the SEC62 family.</text>
</comment>
<feature type="transmembrane region" description="Helical" evidence="12">
    <location>
        <begin position="227"/>
        <end position="248"/>
    </location>
</feature>
<dbReference type="AlphaFoldDB" id="A0A0R3UEX2"/>
<evidence type="ECO:0000256" key="4">
    <source>
        <dbReference type="ARBA" id="ARBA00022448"/>
    </source>
</evidence>
<feature type="transmembrane region" description="Helical" evidence="12">
    <location>
        <begin position="254"/>
        <end position="284"/>
    </location>
</feature>
<evidence type="ECO:0000256" key="1">
    <source>
        <dbReference type="ARBA" id="ARBA00004477"/>
    </source>
</evidence>
<evidence type="ECO:0000256" key="12">
    <source>
        <dbReference type="SAM" id="Phobius"/>
    </source>
</evidence>
<evidence type="ECO:0000256" key="11">
    <source>
        <dbReference type="SAM" id="MobiDB-lite"/>
    </source>
</evidence>
<keyword evidence="8 12" id="KW-1133">Transmembrane helix</keyword>
<dbReference type="Pfam" id="PF03839">
    <property type="entry name" value="Sec62"/>
    <property type="match status" value="1"/>
</dbReference>
<evidence type="ECO:0000256" key="5">
    <source>
        <dbReference type="ARBA" id="ARBA00022692"/>
    </source>
</evidence>
<dbReference type="EMBL" id="UXSR01005202">
    <property type="protein sequence ID" value="VDD79598.1"/>
    <property type="molecule type" value="Genomic_DNA"/>
</dbReference>
<evidence type="ECO:0000313" key="14">
    <source>
        <dbReference type="Proteomes" id="UP000267029"/>
    </source>
</evidence>
<keyword evidence="9" id="KW-0811">Translocation</keyword>
<dbReference type="PANTHER" id="PTHR12443">
    <property type="entry name" value="TRANSLOCATION PROTEIN SEC62"/>
    <property type="match status" value="1"/>
</dbReference>
<dbReference type="Proteomes" id="UP000267029">
    <property type="component" value="Unassembled WGS sequence"/>
</dbReference>
<evidence type="ECO:0000256" key="2">
    <source>
        <dbReference type="ARBA" id="ARBA00010604"/>
    </source>
</evidence>
<keyword evidence="10 12" id="KW-0472">Membrane</keyword>
<evidence type="ECO:0000256" key="10">
    <source>
        <dbReference type="ARBA" id="ARBA00023136"/>
    </source>
</evidence>
<keyword evidence="4" id="KW-0813">Transport</keyword>
<dbReference type="GO" id="GO:0005789">
    <property type="term" value="C:endoplasmic reticulum membrane"/>
    <property type="evidence" value="ECO:0007669"/>
    <property type="project" value="UniProtKB-SubCell"/>
</dbReference>
<keyword evidence="6" id="KW-0256">Endoplasmic reticulum</keyword>
<keyword evidence="14" id="KW-1185">Reference proteome</keyword>
<gene>
    <name evidence="13" type="ORF">MCOS_LOCUS5601</name>
</gene>
<feature type="compositionally biased region" description="Basic and acidic residues" evidence="11">
    <location>
        <begin position="116"/>
        <end position="138"/>
    </location>
</feature>
<dbReference type="OrthoDB" id="200187at2759"/>